<feature type="compositionally biased region" description="Acidic residues" evidence="1">
    <location>
        <begin position="83"/>
        <end position="94"/>
    </location>
</feature>
<keyword evidence="2" id="KW-1185">Reference proteome</keyword>
<evidence type="ECO:0000256" key="1">
    <source>
        <dbReference type="SAM" id="MobiDB-lite"/>
    </source>
</evidence>
<dbReference type="InParanoid" id="A0A6J2XK20"/>
<dbReference type="KEGG" id="soy:115879273"/>
<accession>A0A6J2XK20</accession>
<protein>
    <submittedName>
        <fullName evidence="3">Uncharacterized protein LOC115879273</fullName>
    </submittedName>
</protein>
<dbReference type="AlphaFoldDB" id="A0A6J2XK20"/>
<proteinExistence type="predicted"/>
<dbReference type="GeneID" id="115879273"/>
<organism evidence="2 3">
    <name type="scientific">Sitophilus oryzae</name>
    <name type="common">Rice weevil</name>
    <name type="synonym">Curculio oryzae</name>
    <dbReference type="NCBI Taxonomy" id="7048"/>
    <lineage>
        <taxon>Eukaryota</taxon>
        <taxon>Metazoa</taxon>
        <taxon>Ecdysozoa</taxon>
        <taxon>Arthropoda</taxon>
        <taxon>Hexapoda</taxon>
        <taxon>Insecta</taxon>
        <taxon>Pterygota</taxon>
        <taxon>Neoptera</taxon>
        <taxon>Endopterygota</taxon>
        <taxon>Coleoptera</taxon>
        <taxon>Polyphaga</taxon>
        <taxon>Cucujiformia</taxon>
        <taxon>Curculionidae</taxon>
        <taxon>Dryophthorinae</taxon>
        <taxon>Sitophilus</taxon>
    </lineage>
</organism>
<name>A0A6J2XK20_SITOR</name>
<feature type="compositionally biased region" description="Low complexity" evidence="1">
    <location>
        <begin position="107"/>
        <end position="117"/>
    </location>
</feature>
<evidence type="ECO:0000313" key="2">
    <source>
        <dbReference type="Proteomes" id="UP000504635"/>
    </source>
</evidence>
<reference evidence="3" key="1">
    <citation type="submission" date="2025-08" db="UniProtKB">
        <authorList>
            <consortium name="RefSeq"/>
        </authorList>
    </citation>
    <scope>IDENTIFICATION</scope>
    <source>
        <tissue evidence="3">Gonads</tissue>
    </source>
</reference>
<sequence>MTLKNNHLIVETEERDDIEEDSRETTMRYSPSARDGVFVVEVQQGVRRSPGSGGASFVEPERSGSTSDECALVHNPPEKYSDEETLEEYDDSEYYIETTSPDRSTPGLSTNSKTGLSTSNTSLGSLHRSYCYTTQECYDHGNFGYNTYHGYINDHITKRLVENTKPKITSAVYKTNPTVKNRKSMSFDLPVTNRDGLKEKVALVQNSSMDMVLESNGLEEFSSNLYRTKLLKDDEITNCDVDVNTDVKSMSLFKAEVITELKQSDAGKSEHPYQK</sequence>
<dbReference type="RefSeq" id="XP_030751848.1">
    <property type="nucleotide sequence ID" value="XM_030895988.1"/>
</dbReference>
<evidence type="ECO:0000313" key="3">
    <source>
        <dbReference type="RefSeq" id="XP_030751848.1"/>
    </source>
</evidence>
<dbReference type="OrthoDB" id="8034296at2759"/>
<dbReference type="Proteomes" id="UP000504635">
    <property type="component" value="Unplaced"/>
</dbReference>
<gene>
    <name evidence="3" type="primary">LOC115879273</name>
</gene>
<feature type="region of interest" description="Disordered" evidence="1">
    <location>
        <begin position="1"/>
        <end position="117"/>
    </location>
</feature>
<feature type="compositionally biased region" description="Acidic residues" evidence="1">
    <location>
        <begin position="11"/>
        <end position="22"/>
    </location>
</feature>